<dbReference type="PANTHER" id="PTHR42767:SF1">
    <property type="entry name" value="ENDO-BETA-1,6-GALACTANASE-LIKE DOMAIN-CONTAINING PROTEIN"/>
    <property type="match status" value="1"/>
</dbReference>
<gene>
    <name evidence="3" type="ORF">ACFOUW_12820</name>
</gene>
<dbReference type="EMBL" id="JBHRZH010000009">
    <property type="protein sequence ID" value="MFC3761721.1"/>
    <property type="molecule type" value="Genomic_DNA"/>
</dbReference>
<protein>
    <submittedName>
        <fullName evidence="3">Glycoside hydrolase</fullName>
    </submittedName>
</protein>
<dbReference type="GO" id="GO:0016787">
    <property type="term" value="F:hydrolase activity"/>
    <property type="evidence" value="ECO:0007669"/>
    <property type="project" value="UniProtKB-KW"/>
</dbReference>
<keyword evidence="3" id="KW-0378">Hydrolase</keyword>
<dbReference type="InterPro" id="IPR039514">
    <property type="entry name" value="6GAL-like"/>
</dbReference>
<feature type="signal peptide" evidence="1">
    <location>
        <begin position="1"/>
        <end position="26"/>
    </location>
</feature>
<dbReference type="SUPFAM" id="SSF51445">
    <property type="entry name" value="(Trans)glycosidases"/>
    <property type="match status" value="1"/>
</dbReference>
<comment type="caution">
    <text evidence="3">The sequence shown here is derived from an EMBL/GenBank/DDBJ whole genome shotgun (WGS) entry which is preliminary data.</text>
</comment>
<dbReference type="InterPro" id="IPR039743">
    <property type="entry name" value="6GAL/EXGAL"/>
</dbReference>
<feature type="chain" id="PRO_5046595171" evidence="1">
    <location>
        <begin position="27"/>
        <end position="485"/>
    </location>
</feature>
<keyword evidence="4" id="KW-1185">Reference proteome</keyword>
<sequence>MTRRQVLATAAGVAAVSALQLRPAYADYTMNVNPQSNWGTWEGWGTSLCWWANVYGTQDLLADILFTRDTVPYDGQQLPGLGMNIARYNAGGCTTVPINGESMVASPRIPSWKQIQGFWLNWSSADPASSSWNWTVDAPQRAMLAKARDRGANLLELFSNSPLWWMCINHNPSGAANGGDNLQSWNYQQHAVYMATVAKYAHDHWGIAFDSVDAFNEPAADWWRADGTQEGCHVSPSIQAQVIGHLRSELDNRGLTGVAVAASDESLYDQARSTWASFSSATRAKVGRVNVHGYQYEGGRRDLLFNEVSAAGKPLWQSEYGDGDGIGMKLARNLTYDLRWLHPTAWVYWQALDGLEWGLIFCDENAGTLGQVNPKYFVFAQYSRHIRPGMRILDPGDGNTVAAYDATARRLVLVTANFDTGQWINYDLSRFSSVGGGVRRWMTTTDAGGERYVAHPTDTVLDGKRFWSWFPAHTVQTFEIDNVSL</sequence>
<keyword evidence="1" id="KW-0732">Signal</keyword>
<evidence type="ECO:0000313" key="3">
    <source>
        <dbReference type="EMBL" id="MFC3761721.1"/>
    </source>
</evidence>
<dbReference type="RefSeq" id="WP_205114374.1">
    <property type="nucleotide sequence ID" value="NZ_JAFBCM010000001.1"/>
</dbReference>
<dbReference type="InterPro" id="IPR017853">
    <property type="entry name" value="GH"/>
</dbReference>
<accession>A0ABV7YAP1</accession>
<name>A0ABV7YAP1_9ACTN</name>
<organism evidence="3 4">
    <name type="scientific">Tenggerimyces flavus</name>
    <dbReference type="NCBI Taxonomy" id="1708749"/>
    <lineage>
        <taxon>Bacteria</taxon>
        <taxon>Bacillati</taxon>
        <taxon>Actinomycetota</taxon>
        <taxon>Actinomycetes</taxon>
        <taxon>Propionibacteriales</taxon>
        <taxon>Nocardioidaceae</taxon>
        <taxon>Tenggerimyces</taxon>
    </lineage>
</organism>
<dbReference type="Proteomes" id="UP001595699">
    <property type="component" value="Unassembled WGS sequence"/>
</dbReference>
<reference evidence="4" key="1">
    <citation type="journal article" date="2019" name="Int. J. Syst. Evol. Microbiol.">
        <title>The Global Catalogue of Microorganisms (GCM) 10K type strain sequencing project: providing services to taxonomists for standard genome sequencing and annotation.</title>
        <authorList>
            <consortium name="The Broad Institute Genomics Platform"/>
            <consortium name="The Broad Institute Genome Sequencing Center for Infectious Disease"/>
            <person name="Wu L."/>
            <person name="Ma J."/>
        </authorList>
    </citation>
    <scope>NUCLEOTIDE SEQUENCE [LARGE SCALE GENOMIC DNA]</scope>
    <source>
        <strain evidence="4">CGMCC 4.7241</strain>
    </source>
</reference>
<dbReference type="Gene3D" id="3.20.20.80">
    <property type="entry name" value="Glycosidases"/>
    <property type="match status" value="1"/>
</dbReference>
<dbReference type="PANTHER" id="PTHR42767">
    <property type="entry name" value="ENDO-BETA-1,6-GALACTANASE"/>
    <property type="match status" value="1"/>
</dbReference>
<dbReference type="Pfam" id="PF14587">
    <property type="entry name" value="Glyco_hydr_30_2"/>
    <property type="match status" value="1"/>
</dbReference>
<evidence type="ECO:0000313" key="4">
    <source>
        <dbReference type="Proteomes" id="UP001595699"/>
    </source>
</evidence>
<evidence type="ECO:0000256" key="1">
    <source>
        <dbReference type="SAM" id="SignalP"/>
    </source>
</evidence>
<feature type="domain" description="Endo-beta-1,6-galactanase-like" evidence="2">
    <location>
        <begin position="30"/>
        <end position="261"/>
    </location>
</feature>
<evidence type="ECO:0000259" key="2">
    <source>
        <dbReference type="Pfam" id="PF14587"/>
    </source>
</evidence>
<proteinExistence type="predicted"/>